<evidence type="ECO:0008006" key="4">
    <source>
        <dbReference type="Google" id="ProtNLM"/>
    </source>
</evidence>
<dbReference type="OrthoDB" id="187854at2"/>
<keyword evidence="3" id="KW-1185">Reference proteome</keyword>
<evidence type="ECO:0000313" key="3">
    <source>
        <dbReference type="Proteomes" id="UP000031473"/>
    </source>
</evidence>
<dbReference type="STRING" id="266749.SAMN05421876_11193"/>
<feature type="signal peptide" evidence="1">
    <location>
        <begin position="1"/>
        <end position="19"/>
    </location>
</feature>
<evidence type="ECO:0000256" key="1">
    <source>
        <dbReference type="SAM" id="SignalP"/>
    </source>
</evidence>
<dbReference type="InterPro" id="IPR021314">
    <property type="entry name" value="DUF2911"/>
</dbReference>
<dbReference type="Proteomes" id="UP000031473">
    <property type="component" value="Unassembled WGS sequence"/>
</dbReference>
<dbReference type="AlphaFoldDB" id="A0A0C1F4Z5"/>
<organism evidence="2 3">
    <name type="scientific">Kaistella jeonii</name>
    <dbReference type="NCBI Taxonomy" id="266749"/>
    <lineage>
        <taxon>Bacteria</taxon>
        <taxon>Pseudomonadati</taxon>
        <taxon>Bacteroidota</taxon>
        <taxon>Flavobacteriia</taxon>
        <taxon>Flavobacteriales</taxon>
        <taxon>Weeksellaceae</taxon>
        <taxon>Chryseobacterium group</taxon>
        <taxon>Kaistella</taxon>
    </lineage>
</organism>
<feature type="chain" id="PRO_5002131402" description="Dihydrolipoamide dehydrogenase" evidence="1">
    <location>
        <begin position="20"/>
        <end position="282"/>
    </location>
</feature>
<dbReference type="EMBL" id="JSYL01000009">
    <property type="protein sequence ID" value="KIA88262.1"/>
    <property type="molecule type" value="Genomic_DNA"/>
</dbReference>
<comment type="caution">
    <text evidence="2">The sequence shown here is derived from an EMBL/GenBank/DDBJ whole genome shotgun (WGS) entry which is preliminary data.</text>
</comment>
<accession>A0A0C1F4Z5</accession>
<sequence length="282" mass="31099">MKKSILSLLFLGAVAMGNAQVKTPQPSPAAMVKQTIGLSEVTVEYSRPSANSRKVFGNLVPMDQVWRTGANGSTDITFKNDATFNGIAIPAGKYALYTIPSTNQWEVILYKDTEQWGAPKELKADQIAARTKVKAEKSATMFETFIIGFDDLKTDKANLVMNWENTMVKVPIVMDSKKEVLESINTTLGSKEAKAGDYHQAAGYYLQEGMDLKKALEYTEKANALQPDTYYMLKLKSEIEAANGMKKVAIATATQSLALAKKEGNEDYVKINTDNIAKWSKK</sequence>
<evidence type="ECO:0000313" key="2">
    <source>
        <dbReference type="EMBL" id="KIA88262.1"/>
    </source>
</evidence>
<dbReference type="RefSeq" id="WP_039353639.1">
    <property type="nucleotide sequence ID" value="NZ_FOLA01000011.1"/>
</dbReference>
<reference evidence="2 3" key="1">
    <citation type="submission" date="2014-10" db="EMBL/GenBank/DDBJ databases">
        <title>Kaistella jeonii genome.</title>
        <authorList>
            <person name="Clayton J.T."/>
            <person name="Newman J.D."/>
        </authorList>
    </citation>
    <scope>NUCLEOTIDE SEQUENCE [LARGE SCALE GENOMIC DNA]</scope>
    <source>
        <strain evidence="2 3">DSM 17048</strain>
    </source>
</reference>
<keyword evidence="1" id="KW-0732">Signal</keyword>
<proteinExistence type="predicted"/>
<name>A0A0C1F4Z5_9FLAO</name>
<protein>
    <recommendedName>
        <fullName evidence="4">Dihydrolipoamide dehydrogenase</fullName>
    </recommendedName>
</protein>
<gene>
    <name evidence="2" type="ORF">OA86_12160</name>
</gene>
<dbReference type="Pfam" id="PF11138">
    <property type="entry name" value="DUF2911"/>
    <property type="match status" value="1"/>
</dbReference>